<name>A0A1E7FPI6_9STRA</name>
<sequence length="410" mass="45168">MGTSANRACTECHKAKVKCVRDDDGNIICKRCERIGLKCVEHISRQGQGTRRRKKVKKETTTATGAANKNNEDKTVDEALAITIALSSPSPMPSCPVSGGSNIVFSGNGNVNGVPSSACNALTAMNGQAMTNNKEGLCNGMASLQVEDSIICKSITNGLGKEHYGIHHLIRMWVALSFTRRSFSLLARASFIASRMGISMDEIISNQSNFAIDSGSQPMYFLGRDILVPKSQRKTIGLPLNIEEIPWDLLEAVQIDPVRPDETFRNRWCAIRMTVQGTSRFLTSPLFSRDFSSVDEINKVWDENKPNKEVVDLWMPKSEKGNINNDNNNNNNSSDRNSQYGGTTSSAKKRDIIDVAGGTSNNEIESDVCDPIMHDDGIEFTDLVVTEEMQEFFQLLAGDQRVQADLNSLF</sequence>
<evidence type="ECO:0000313" key="3">
    <source>
        <dbReference type="EMBL" id="OEU20061.1"/>
    </source>
</evidence>
<dbReference type="SMART" id="SM00066">
    <property type="entry name" value="GAL4"/>
    <property type="match status" value="1"/>
</dbReference>
<dbReference type="GO" id="GO:0000981">
    <property type="term" value="F:DNA-binding transcription factor activity, RNA polymerase II-specific"/>
    <property type="evidence" value="ECO:0007669"/>
    <property type="project" value="InterPro"/>
</dbReference>
<dbReference type="OrthoDB" id="53161at2759"/>
<feature type="region of interest" description="Disordered" evidence="1">
    <location>
        <begin position="316"/>
        <end position="352"/>
    </location>
</feature>
<dbReference type="InterPro" id="IPR001138">
    <property type="entry name" value="Zn2Cys6_DnaBD"/>
</dbReference>
<dbReference type="AlphaFoldDB" id="A0A1E7FPI6"/>
<evidence type="ECO:0000256" key="1">
    <source>
        <dbReference type="SAM" id="MobiDB-lite"/>
    </source>
</evidence>
<feature type="region of interest" description="Disordered" evidence="1">
    <location>
        <begin position="46"/>
        <end position="70"/>
    </location>
</feature>
<dbReference type="InParanoid" id="A0A1E7FPI6"/>
<organism evidence="3 4">
    <name type="scientific">Fragilariopsis cylindrus CCMP1102</name>
    <dbReference type="NCBI Taxonomy" id="635003"/>
    <lineage>
        <taxon>Eukaryota</taxon>
        <taxon>Sar</taxon>
        <taxon>Stramenopiles</taxon>
        <taxon>Ochrophyta</taxon>
        <taxon>Bacillariophyta</taxon>
        <taxon>Bacillariophyceae</taxon>
        <taxon>Bacillariophycidae</taxon>
        <taxon>Bacillariales</taxon>
        <taxon>Bacillariaceae</taxon>
        <taxon>Fragilariopsis</taxon>
    </lineage>
</organism>
<feature type="domain" description="Zn(2)-C6 fungal-type" evidence="2">
    <location>
        <begin position="8"/>
        <end position="41"/>
    </location>
</feature>
<dbReference type="CDD" id="cd00067">
    <property type="entry name" value="GAL4"/>
    <property type="match status" value="1"/>
</dbReference>
<dbReference type="Pfam" id="PF00172">
    <property type="entry name" value="Zn_clus"/>
    <property type="match status" value="1"/>
</dbReference>
<proteinExistence type="predicted"/>
<dbReference type="EMBL" id="KV784355">
    <property type="protein sequence ID" value="OEU20061.1"/>
    <property type="molecule type" value="Genomic_DNA"/>
</dbReference>
<accession>A0A1E7FPI6</accession>
<evidence type="ECO:0000259" key="2">
    <source>
        <dbReference type="PROSITE" id="PS50048"/>
    </source>
</evidence>
<reference evidence="3 4" key="1">
    <citation type="submission" date="2016-09" db="EMBL/GenBank/DDBJ databases">
        <title>Extensive genetic diversity and differential bi-allelic expression allows diatom success in the polar Southern Ocean.</title>
        <authorList>
            <consortium name="DOE Joint Genome Institute"/>
            <person name="Mock T."/>
            <person name="Otillar R.P."/>
            <person name="Strauss J."/>
            <person name="Dupont C."/>
            <person name="Frickenhaus S."/>
            <person name="Maumus F."/>
            <person name="Mcmullan M."/>
            <person name="Sanges R."/>
            <person name="Schmutz J."/>
            <person name="Toseland A."/>
            <person name="Valas R."/>
            <person name="Veluchamy A."/>
            <person name="Ward B.J."/>
            <person name="Allen A."/>
            <person name="Barry K."/>
            <person name="Falciatore A."/>
            <person name="Ferrante M."/>
            <person name="Fortunato A.E."/>
            <person name="Gloeckner G."/>
            <person name="Gruber A."/>
            <person name="Hipkin R."/>
            <person name="Janech M."/>
            <person name="Kroth P."/>
            <person name="Leese F."/>
            <person name="Lindquist E."/>
            <person name="Lyon B.R."/>
            <person name="Martin J."/>
            <person name="Mayer C."/>
            <person name="Parker M."/>
            <person name="Quesneville H."/>
            <person name="Raymond J."/>
            <person name="Uhlig C."/>
            <person name="Valentin K.U."/>
            <person name="Worden A.Z."/>
            <person name="Armbrust E.V."/>
            <person name="Bowler C."/>
            <person name="Green B."/>
            <person name="Moulton V."/>
            <person name="Van Oosterhout C."/>
            <person name="Grigoriev I."/>
        </authorList>
    </citation>
    <scope>NUCLEOTIDE SEQUENCE [LARGE SCALE GENOMIC DNA]</scope>
    <source>
        <strain evidence="3 4">CCMP1102</strain>
    </source>
</reference>
<feature type="compositionally biased region" description="Low complexity" evidence="1">
    <location>
        <begin position="322"/>
        <end position="338"/>
    </location>
</feature>
<dbReference type="Gene3D" id="4.10.240.10">
    <property type="entry name" value="Zn(2)-C6 fungal-type DNA-binding domain"/>
    <property type="match status" value="1"/>
</dbReference>
<dbReference type="KEGG" id="fcy:FRACYDRAFT_236129"/>
<evidence type="ECO:0000313" key="4">
    <source>
        <dbReference type="Proteomes" id="UP000095751"/>
    </source>
</evidence>
<dbReference type="GO" id="GO:0008270">
    <property type="term" value="F:zinc ion binding"/>
    <property type="evidence" value="ECO:0007669"/>
    <property type="project" value="InterPro"/>
</dbReference>
<gene>
    <name evidence="3" type="ORF">FRACYDRAFT_236129</name>
</gene>
<keyword evidence="4" id="KW-1185">Reference proteome</keyword>
<dbReference type="InterPro" id="IPR036864">
    <property type="entry name" value="Zn2-C6_fun-type_DNA-bd_sf"/>
</dbReference>
<dbReference type="PROSITE" id="PS50048">
    <property type="entry name" value="ZN2_CY6_FUNGAL_2"/>
    <property type="match status" value="1"/>
</dbReference>
<protein>
    <recommendedName>
        <fullName evidence="2">Zn(2)-C6 fungal-type domain-containing protein</fullName>
    </recommendedName>
</protein>
<dbReference type="SUPFAM" id="SSF57701">
    <property type="entry name" value="Zn2/Cys6 DNA-binding domain"/>
    <property type="match status" value="1"/>
</dbReference>
<dbReference type="PROSITE" id="PS00463">
    <property type="entry name" value="ZN2_CY6_FUNGAL_1"/>
    <property type="match status" value="1"/>
</dbReference>
<dbReference type="Proteomes" id="UP000095751">
    <property type="component" value="Unassembled WGS sequence"/>
</dbReference>